<reference evidence="6 7" key="1">
    <citation type="submission" date="2018-06" db="EMBL/GenBank/DDBJ databases">
        <authorList>
            <consortium name="Pathogen Informatics"/>
            <person name="Doyle S."/>
        </authorList>
    </citation>
    <scope>NUCLEOTIDE SEQUENCE [LARGE SCALE GENOMIC DNA]</scope>
    <source>
        <strain evidence="6 7">NCTC10821</strain>
    </source>
</reference>
<evidence type="ECO:0000259" key="5">
    <source>
        <dbReference type="SMART" id="SM00062"/>
    </source>
</evidence>
<dbReference type="Proteomes" id="UP000254978">
    <property type="component" value="Unassembled WGS sequence"/>
</dbReference>
<dbReference type="InterPro" id="IPR051455">
    <property type="entry name" value="Bact_solute-bind_prot3"/>
</dbReference>
<protein>
    <submittedName>
        <fullName evidence="6">Glutamate binding periplasmic protein</fullName>
    </submittedName>
</protein>
<organism evidence="6 7">
    <name type="scientific">Mycolicibacterium tokaiense</name>
    <dbReference type="NCBI Taxonomy" id="39695"/>
    <lineage>
        <taxon>Bacteria</taxon>
        <taxon>Bacillati</taxon>
        <taxon>Actinomycetota</taxon>
        <taxon>Actinomycetes</taxon>
        <taxon>Mycobacteriales</taxon>
        <taxon>Mycobacteriaceae</taxon>
        <taxon>Mycolicibacterium</taxon>
    </lineage>
</organism>
<evidence type="ECO:0000313" key="7">
    <source>
        <dbReference type="Proteomes" id="UP000254978"/>
    </source>
</evidence>
<dbReference type="InterPro" id="IPR001638">
    <property type="entry name" value="Solute-binding_3/MltF_N"/>
</dbReference>
<evidence type="ECO:0000313" key="6">
    <source>
        <dbReference type="EMBL" id="STZ60562.1"/>
    </source>
</evidence>
<feature type="domain" description="Solute-binding protein family 3/N-terminal" evidence="5">
    <location>
        <begin position="45"/>
        <end position="265"/>
    </location>
</feature>
<comment type="similarity">
    <text evidence="1">Belongs to the bacterial solute-binding protein 3 family.</text>
</comment>
<keyword evidence="7" id="KW-1185">Reference proteome</keyword>
<proteinExistence type="inferred from homology"/>
<dbReference type="AlphaFoldDB" id="A0A378TIC3"/>
<dbReference type="Pfam" id="PF00497">
    <property type="entry name" value="SBP_bac_3"/>
    <property type="match status" value="1"/>
</dbReference>
<evidence type="ECO:0000256" key="3">
    <source>
        <dbReference type="ARBA" id="ARBA00022729"/>
    </source>
</evidence>
<name>A0A378TIC3_9MYCO</name>
<evidence type="ECO:0000256" key="2">
    <source>
        <dbReference type="ARBA" id="ARBA00022448"/>
    </source>
</evidence>
<dbReference type="OrthoDB" id="8454826at2"/>
<dbReference type="PANTHER" id="PTHR30085">
    <property type="entry name" value="AMINO ACID ABC TRANSPORTER PERMEASE"/>
    <property type="match status" value="1"/>
</dbReference>
<keyword evidence="3 4" id="KW-0732">Signal</keyword>
<evidence type="ECO:0000256" key="4">
    <source>
        <dbReference type="SAM" id="SignalP"/>
    </source>
</evidence>
<dbReference type="EMBL" id="UGQT01000001">
    <property type="protein sequence ID" value="STZ60562.1"/>
    <property type="molecule type" value="Genomic_DNA"/>
</dbReference>
<accession>A0A378TIC3</accession>
<dbReference type="PANTHER" id="PTHR30085:SF6">
    <property type="entry name" value="ABC TRANSPORTER GLUTAMINE-BINDING PROTEIN GLNH"/>
    <property type="match status" value="1"/>
</dbReference>
<evidence type="ECO:0000256" key="1">
    <source>
        <dbReference type="ARBA" id="ARBA00010333"/>
    </source>
</evidence>
<dbReference type="PROSITE" id="PS51257">
    <property type="entry name" value="PROKAR_LIPOPROTEIN"/>
    <property type="match status" value="1"/>
</dbReference>
<feature type="signal peptide" evidence="4">
    <location>
        <begin position="1"/>
        <end position="24"/>
    </location>
</feature>
<dbReference type="RefSeq" id="WP_115279683.1">
    <property type="nucleotide sequence ID" value="NZ_AP022600.1"/>
</dbReference>
<dbReference type="Gene3D" id="3.40.190.10">
    <property type="entry name" value="Periplasmic binding protein-like II"/>
    <property type="match status" value="2"/>
</dbReference>
<dbReference type="GO" id="GO:0030288">
    <property type="term" value="C:outer membrane-bounded periplasmic space"/>
    <property type="evidence" value="ECO:0007669"/>
    <property type="project" value="TreeGrafter"/>
</dbReference>
<dbReference type="GO" id="GO:0005576">
    <property type="term" value="C:extracellular region"/>
    <property type="evidence" value="ECO:0007669"/>
    <property type="project" value="TreeGrafter"/>
</dbReference>
<gene>
    <name evidence="6" type="primary">artJ</name>
    <name evidence="6" type="ORF">NCTC10821_04102</name>
</gene>
<keyword evidence="2" id="KW-0813">Transport</keyword>
<dbReference type="SMART" id="SM00062">
    <property type="entry name" value="PBPb"/>
    <property type="match status" value="1"/>
</dbReference>
<dbReference type="SUPFAM" id="SSF53850">
    <property type="entry name" value="Periplasmic binding protein-like II"/>
    <property type="match status" value="1"/>
</dbReference>
<feature type="chain" id="PRO_5039400591" evidence="4">
    <location>
        <begin position="25"/>
        <end position="271"/>
    </location>
</feature>
<sequence length="271" mass="28513">MRKGIRAAIAALAVVLLASGCTSSGQTGPAAGGPSTLTKVLENKKLTVGVFADAPPYGVMNSSGQYEGFDIDKAHALADSLGAEVEFVSTTNASRIPMLETGKVDVIIAALTNLDERAQVVAMTRPYASEGQLVVVPAASDIRTYDDLEGRAVAATRGSVPASILESRFPQANASLYEAVADSIQALRSGKVDALMESTAVVADIRRSEGDAVRVLEAPALSPSLVSFGAKMGDQVWLNYLNNFIMNYNISDAANESYNRWLGMDVPALIK</sequence>
<dbReference type="GO" id="GO:0006865">
    <property type="term" value="P:amino acid transport"/>
    <property type="evidence" value="ECO:0007669"/>
    <property type="project" value="TreeGrafter"/>
</dbReference>